<dbReference type="RefSeq" id="WP_162347227.1">
    <property type="nucleotide sequence ID" value="NZ_JAAEAA010000021.1"/>
</dbReference>
<accession>A0A6B2H231</accession>
<protein>
    <recommendedName>
        <fullName evidence="3">Response regulatory domain-containing protein</fullName>
    </recommendedName>
</protein>
<sequence length="132" mass="14946">MMKALLYIRLLAEDQTIVYGNPLLEQVKKQLPDVAMLDVDSGSGELVLHYARKLLQEATQVIVYIESATMDAGFGSIFPLLELVLEGQKEQLIVFRNEHSRLQRMVQARPELKAIVGQDDVDLIKVAKQFYS</sequence>
<keyword evidence="2" id="KW-1185">Reference proteome</keyword>
<name>A0A6B2H231_9BACT</name>
<reference evidence="1 2" key="1">
    <citation type="submission" date="2020-01" db="EMBL/GenBank/DDBJ databases">
        <authorList>
            <person name="Kim M.K."/>
        </authorList>
    </citation>
    <scope>NUCLEOTIDE SEQUENCE [LARGE SCALE GENOMIC DNA]</scope>
    <source>
        <strain evidence="1 2">BT213</strain>
    </source>
</reference>
<gene>
    <name evidence="1" type="ORF">GWO68_14670</name>
</gene>
<evidence type="ECO:0000313" key="2">
    <source>
        <dbReference type="Proteomes" id="UP000478546"/>
    </source>
</evidence>
<dbReference type="Proteomes" id="UP000478546">
    <property type="component" value="Unassembled WGS sequence"/>
</dbReference>
<dbReference type="EMBL" id="JAAEAA010000021">
    <property type="protein sequence ID" value="NDK57165.1"/>
    <property type="molecule type" value="Genomic_DNA"/>
</dbReference>
<evidence type="ECO:0000313" key="1">
    <source>
        <dbReference type="EMBL" id="NDK57165.1"/>
    </source>
</evidence>
<evidence type="ECO:0008006" key="3">
    <source>
        <dbReference type="Google" id="ProtNLM"/>
    </source>
</evidence>
<dbReference type="AlphaFoldDB" id="A0A6B2H231"/>
<organism evidence="1 2">
    <name type="scientific">Pontibacter fetidus</name>
    <dbReference type="NCBI Taxonomy" id="2700082"/>
    <lineage>
        <taxon>Bacteria</taxon>
        <taxon>Pseudomonadati</taxon>
        <taxon>Bacteroidota</taxon>
        <taxon>Cytophagia</taxon>
        <taxon>Cytophagales</taxon>
        <taxon>Hymenobacteraceae</taxon>
        <taxon>Pontibacter</taxon>
    </lineage>
</organism>
<proteinExistence type="predicted"/>
<comment type="caution">
    <text evidence="1">The sequence shown here is derived from an EMBL/GenBank/DDBJ whole genome shotgun (WGS) entry which is preliminary data.</text>
</comment>